<evidence type="ECO:0000313" key="5">
    <source>
        <dbReference type="EMBL" id="GGC99846.1"/>
    </source>
</evidence>
<name>A0ABQ1PN66_9MICC</name>
<dbReference type="Proteomes" id="UP000597761">
    <property type="component" value="Unassembled WGS sequence"/>
</dbReference>
<reference evidence="6" key="1">
    <citation type="journal article" date="2019" name="Int. J. Syst. Evol. Microbiol.">
        <title>The Global Catalogue of Microorganisms (GCM) 10K type strain sequencing project: providing services to taxonomists for standard genome sequencing and annotation.</title>
        <authorList>
            <consortium name="The Broad Institute Genomics Platform"/>
            <consortium name="The Broad Institute Genome Sequencing Center for Infectious Disease"/>
            <person name="Wu L."/>
            <person name="Ma J."/>
        </authorList>
    </citation>
    <scope>NUCLEOTIDE SEQUENCE [LARGE SCALE GENOMIC DNA]</scope>
    <source>
        <strain evidence="6">CGMCC 1.15480</strain>
    </source>
</reference>
<dbReference type="PANTHER" id="PTHR10491:SF4">
    <property type="entry name" value="METHIONINE ADENOSYLTRANSFERASE 2 SUBUNIT BETA"/>
    <property type="match status" value="1"/>
</dbReference>
<evidence type="ECO:0000256" key="3">
    <source>
        <dbReference type="RuleBase" id="RU364082"/>
    </source>
</evidence>
<comment type="similarity">
    <text evidence="1">Belongs to the dTDP-4-dehydrorhamnose 3,5-epimerase family.</text>
</comment>
<comment type="similarity">
    <text evidence="2 3">Belongs to the dTDP-4-dehydrorhamnose reductase family.</text>
</comment>
<keyword evidence="3" id="KW-0560">Oxidoreductase</keyword>
<keyword evidence="6" id="KW-1185">Reference proteome</keyword>
<protein>
    <recommendedName>
        <fullName evidence="3">dTDP-4-dehydrorhamnose reductase</fullName>
        <ecNumber evidence="3">1.1.1.133</ecNumber>
    </recommendedName>
</protein>
<organism evidence="5 6">
    <name type="scientific">Tersicoccus solisilvae</name>
    <dbReference type="NCBI Taxonomy" id="1882339"/>
    <lineage>
        <taxon>Bacteria</taxon>
        <taxon>Bacillati</taxon>
        <taxon>Actinomycetota</taxon>
        <taxon>Actinomycetes</taxon>
        <taxon>Micrococcales</taxon>
        <taxon>Micrococcaceae</taxon>
        <taxon>Tersicoccus</taxon>
    </lineage>
</organism>
<dbReference type="PANTHER" id="PTHR10491">
    <property type="entry name" value="DTDP-4-DEHYDRORHAMNOSE REDUCTASE"/>
    <property type="match status" value="1"/>
</dbReference>
<dbReference type="Pfam" id="PF00908">
    <property type="entry name" value="dTDP_sugar_isom"/>
    <property type="match status" value="1"/>
</dbReference>
<dbReference type="InterPro" id="IPR000888">
    <property type="entry name" value="RmlC-like"/>
</dbReference>
<evidence type="ECO:0000256" key="1">
    <source>
        <dbReference type="ARBA" id="ARBA00010154"/>
    </source>
</evidence>
<comment type="pathway">
    <text evidence="3">Carbohydrate biosynthesis; dTDP-L-rhamnose biosynthesis.</text>
</comment>
<dbReference type="InterPro" id="IPR005913">
    <property type="entry name" value="dTDP_dehydrorham_reduct"/>
</dbReference>
<evidence type="ECO:0000259" key="4">
    <source>
        <dbReference type="Pfam" id="PF04321"/>
    </source>
</evidence>
<accession>A0ABQ1PN66</accession>
<gene>
    <name evidence="5" type="ORF">GCM10011512_28410</name>
</gene>
<dbReference type="InterPro" id="IPR014710">
    <property type="entry name" value="RmlC-like_jellyroll"/>
</dbReference>
<dbReference type="SUPFAM" id="SSF51735">
    <property type="entry name" value="NAD(P)-binding Rossmann-fold domains"/>
    <property type="match status" value="1"/>
</dbReference>
<proteinExistence type="inferred from homology"/>
<dbReference type="Gene3D" id="3.90.25.10">
    <property type="entry name" value="UDP-galactose 4-epimerase, domain 1"/>
    <property type="match status" value="1"/>
</dbReference>
<evidence type="ECO:0000313" key="6">
    <source>
        <dbReference type="Proteomes" id="UP000597761"/>
    </source>
</evidence>
<dbReference type="Gene3D" id="3.40.50.720">
    <property type="entry name" value="NAD(P)-binding Rossmann-like Domain"/>
    <property type="match status" value="1"/>
</dbReference>
<dbReference type="InterPro" id="IPR029903">
    <property type="entry name" value="RmlD-like-bd"/>
</dbReference>
<keyword evidence="3" id="KW-0521">NADP</keyword>
<comment type="caution">
    <text evidence="5">The sequence shown here is derived from an EMBL/GenBank/DDBJ whole genome shotgun (WGS) entry which is preliminary data.</text>
</comment>
<dbReference type="Gene3D" id="2.60.120.10">
    <property type="entry name" value="Jelly Rolls"/>
    <property type="match status" value="1"/>
</dbReference>
<dbReference type="InterPro" id="IPR011051">
    <property type="entry name" value="RmlC_Cupin_sf"/>
</dbReference>
<feature type="domain" description="RmlD-like substrate binding" evidence="4">
    <location>
        <begin position="189"/>
        <end position="462"/>
    </location>
</feature>
<dbReference type="EMBL" id="BMJI01000027">
    <property type="protein sequence ID" value="GGC99846.1"/>
    <property type="molecule type" value="Genomic_DNA"/>
</dbReference>
<sequence>MSPGPQVEQTAIDGLLLVALPVHADARGWFKENWQREKMAPLGLGDFTPVQNNISFNTRPGTTRGIHAEPWDKFVSVASGRIFGAWVDLREGPGFGRVVTAEVGPETAVFVPRGVGNAFQTLEPDTAYAYLVNDHWSAAAQARYTYLNLADETAGIAWPIDLADAEVSAADRSHPRLADVAPMAGRGTIVLGAGGQVGRALRAVLPAARFLGRADLDLTDPAAIAALDVDGVGAIVNAAAYTAVDAAETEEGRQAAWAVNATAVAALARLAARRQLTLVQISSDYVFDGAVPEHDEDEPLSPLGVYGQSKAAGDLAAATAPRHYVVRTSWVVGDGPNFVRTMASLARRGVRPEVVDDQVGRLSFADDIAAGVAHLLGTGAPYGTYHLTGTGPARSWAEIAAEVYRLCGADPAAVTPVSTAHYLAGRSAAPRPVHSTLATARMQATGFTPRPMDAGLAAYVAALPA</sequence>
<dbReference type="EC" id="1.1.1.133" evidence="3"/>
<evidence type="ECO:0000256" key="2">
    <source>
        <dbReference type="ARBA" id="ARBA00010944"/>
    </source>
</evidence>
<dbReference type="Pfam" id="PF04321">
    <property type="entry name" value="RmlD_sub_bind"/>
    <property type="match status" value="1"/>
</dbReference>
<dbReference type="SUPFAM" id="SSF51182">
    <property type="entry name" value="RmlC-like cupins"/>
    <property type="match status" value="1"/>
</dbReference>
<comment type="function">
    <text evidence="3">Catalyzes the reduction of dTDP-6-deoxy-L-lyxo-4-hexulose to yield dTDP-L-rhamnose.</text>
</comment>
<dbReference type="InterPro" id="IPR036291">
    <property type="entry name" value="NAD(P)-bd_dom_sf"/>
</dbReference>
<dbReference type="RefSeq" id="WP_229660070.1">
    <property type="nucleotide sequence ID" value="NZ_BMJI01000027.1"/>
</dbReference>